<dbReference type="PATRIC" id="fig|69.6.peg.230"/>
<protein>
    <submittedName>
        <fullName evidence="1">Uncharacterized protein</fullName>
    </submittedName>
</protein>
<dbReference type="EMBL" id="CP013140">
    <property type="protein sequence ID" value="ALN55587.1"/>
    <property type="molecule type" value="Genomic_DNA"/>
</dbReference>
<reference evidence="1 2" key="1">
    <citation type="submission" date="2015-11" db="EMBL/GenBank/DDBJ databases">
        <title>Genome sequences of Lysobacter enzymogenes strain C3 and Lysobacter antibioticus ATCC 29479.</title>
        <authorList>
            <person name="Kobayashi D.Y."/>
        </authorList>
    </citation>
    <scope>NUCLEOTIDE SEQUENCE [LARGE SCALE GENOMIC DNA]</scope>
    <source>
        <strain evidence="1 2">C3</strain>
    </source>
</reference>
<organism evidence="1 2">
    <name type="scientific">Lysobacter enzymogenes</name>
    <dbReference type="NCBI Taxonomy" id="69"/>
    <lineage>
        <taxon>Bacteria</taxon>
        <taxon>Pseudomonadati</taxon>
        <taxon>Pseudomonadota</taxon>
        <taxon>Gammaproteobacteria</taxon>
        <taxon>Lysobacterales</taxon>
        <taxon>Lysobacteraceae</taxon>
        <taxon>Lysobacter</taxon>
    </lineage>
</organism>
<accession>A0A0S2DAP7</accession>
<dbReference type="AlphaFoldDB" id="A0A0S2DAP7"/>
<proteinExistence type="predicted"/>
<gene>
    <name evidence="1" type="ORF">GLE_0228</name>
</gene>
<name>A0A0S2DAP7_LYSEN</name>
<evidence type="ECO:0000313" key="2">
    <source>
        <dbReference type="Proteomes" id="UP000061569"/>
    </source>
</evidence>
<dbReference type="KEGG" id="lez:GLE_0228"/>
<sequence length="96" mass="10657">MRMPCAARILRRAPIGAAACAGRHAHRPVQQLQLGLCRPRCGAAEKPSKCRICPARSGCTVREGRLDFTLFSRRNGTSITRGMRTWQTKNPAAIRR</sequence>
<dbReference type="Proteomes" id="UP000061569">
    <property type="component" value="Chromosome"/>
</dbReference>
<evidence type="ECO:0000313" key="1">
    <source>
        <dbReference type="EMBL" id="ALN55587.1"/>
    </source>
</evidence>